<protein>
    <submittedName>
        <fullName evidence="2">Alpha/beta fold hydrolase</fullName>
    </submittedName>
</protein>
<dbReference type="Pfam" id="PF12697">
    <property type="entry name" value="Abhydrolase_6"/>
    <property type="match status" value="1"/>
</dbReference>
<name>A0ABW4MYN9_9CAUL</name>
<reference evidence="3" key="1">
    <citation type="journal article" date="2019" name="Int. J. Syst. Evol. Microbiol.">
        <title>The Global Catalogue of Microorganisms (GCM) 10K type strain sequencing project: providing services to taxonomists for standard genome sequencing and annotation.</title>
        <authorList>
            <consortium name="The Broad Institute Genomics Platform"/>
            <consortium name="The Broad Institute Genome Sequencing Center for Infectious Disease"/>
            <person name="Wu L."/>
            <person name="Ma J."/>
        </authorList>
    </citation>
    <scope>NUCLEOTIDE SEQUENCE [LARGE SCALE GENOMIC DNA]</scope>
    <source>
        <strain evidence="3">DFY28</strain>
    </source>
</reference>
<keyword evidence="2" id="KW-0378">Hydrolase</keyword>
<dbReference type="SUPFAM" id="SSF53474">
    <property type="entry name" value="alpha/beta-Hydrolases"/>
    <property type="match status" value="1"/>
</dbReference>
<organism evidence="2 3">
    <name type="scientific">Phenylobacterium terrae</name>
    <dbReference type="NCBI Taxonomy" id="2665495"/>
    <lineage>
        <taxon>Bacteria</taxon>
        <taxon>Pseudomonadati</taxon>
        <taxon>Pseudomonadota</taxon>
        <taxon>Alphaproteobacteria</taxon>
        <taxon>Caulobacterales</taxon>
        <taxon>Caulobacteraceae</taxon>
        <taxon>Phenylobacterium</taxon>
    </lineage>
</organism>
<dbReference type="GO" id="GO:0016787">
    <property type="term" value="F:hydrolase activity"/>
    <property type="evidence" value="ECO:0007669"/>
    <property type="project" value="UniProtKB-KW"/>
</dbReference>
<dbReference type="PANTHER" id="PTHR43798">
    <property type="entry name" value="MONOACYLGLYCEROL LIPASE"/>
    <property type="match status" value="1"/>
</dbReference>
<dbReference type="InterPro" id="IPR050266">
    <property type="entry name" value="AB_hydrolase_sf"/>
</dbReference>
<sequence length="329" mass="34891">MDFISQTVQLGSGRSLHLLRSDGEPAAAPAALLIHGALATAHDWLSGPADVLAQGGPVAVVDRPGHGSSRRPRFASAPRDQAAQIRDGARALGLEAPILVGHSFGALVALAWAEQWPDEVGGLLLLSPIAFPEVRPLEHAWLAPRSAPIVGPMFAEAGRWTGDAPMLRLAQRLMFAPDRPPPRWLASYPYRQILDPRQMVEEGEDAASLFPPTGQALVDFRRITAEVTILAGEADLVADPSRHARRLHAVLPGSRLVTFPGAGHMIHHAATAAVGAELDRLRAGCMAQRSGLGVAFCRGKVGSRARVESDEALKLPANASAGAIFRKST</sequence>
<dbReference type="RefSeq" id="WP_377282712.1">
    <property type="nucleotide sequence ID" value="NZ_JBHRSI010000007.1"/>
</dbReference>
<gene>
    <name evidence="2" type="ORF">ACFSC0_05075</name>
</gene>
<dbReference type="EMBL" id="JBHUEY010000001">
    <property type="protein sequence ID" value="MFD1782756.1"/>
    <property type="molecule type" value="Genomic_DNA"/>
</dbReference>
<comment type="caution">
    <text evidence="2">The sequence shown here is derived from an EMBL/GenBank/DDBJ whole genome shotgun (WGS) entry which is preliminary data.</text>
</comment>
<evidence type="ECO:0000259" key="1">
    <source>
        <dbReference type="Pfam" id="PF12697"/>
    </source>
</evidence>
<accession>A0ABW4MYN9</accession>
<dbReference type="InterPro" id="IPR029058">
    <property type="entry name" value="AB_hydrolase_fold"/>
</dbReference>
<dbReference type="InterPro" id="IPR000073">
    <property type="entry name" value="AB_hydrolase_1"/>
</dbReference>
<proteinExistence type="predicted"/>
<dbReference type="PANTHER" id="PTHR43798:SF33">
    <property type="entry name" value="HYDROLASE, PUTATIVE (AFU_ORTHOLOGUE AFUA_2G14860)-RELATED"/>
    <property type="match status" value="1"/>
</dbReference>
<feature type="domain" description="AB hydrolase-1" evidence="1">
    <location>
        <begin position="32"/>
        <end position="274"/>
    </location>
</feature>
<dbReference type="Proteomes" id="UP001597237">
    <property type="component" value="Unassembled WGS sequence"/>
</dbReference>
<keyword evidence="3" id="KW-1185">Reference proteome</keyword>
<evidence type="ECO:0000313" key="3">
    <source>
        <dbReference type="Proteomes" id="UP001597237"/>
    </source>
</evidence>
<dbReference type="PRINTS" id="PR00111">
    <property type="entry name" value="ABHYDROLASE"/>
</dbReference>
<evidence type="ECO:0000313" key="2">
    <source>
        <dbReference type="EMBL" id="MFD1782756.1"/>
    </source>
</evidence>
<dbReference type="Gene3D" id="3.40.50.1820">
    <property type="entry name" value="alpha/beta hydrolase"/>
    <property type="match status" value="1"/>
</dbReference>